<feature type="transmembrane region" description="Helical" evidence="1">
    <location>
        <begin position="50"/>
        <end position="69"/>
    </location>
</feature>
<accession>G6E8T7</accession>
<dbReference type="RefSeq" id="WP_007011674.1">
    <property type="nucleotide sequence ID" value="NZ_AGFM01000009.1"/>
</dbReference>
<dbReference type="KEGG" id="npn:JI59_16295"/>
<dbReference type="STRING" id="1088721.JI59_16295"/>
<keyword evidence="1" id="KW-0472">Membrane</keyword>
<dbReference type="Proteomes" id="UP000004030">
    <property type="component" value="Unassembled WGS sequence"/>
</dbReference>
<keyword evidence="1" id="KW-1133">Transmembrane helix</keyword>
<gene>
    <name evidence="2" type="ORF">NSU_0758</name>
</gene>
<keyword evidence="3" id="KW-1185">Reference proteome</keyword>
<protein>
    <submittedName>
        <fullName evidence="2">Uncharacterized protein</fullName>
    </submittedName>
</protein>
<evidence type="ECO:0000313" key="3">
    <source>
        <dbReference type="Proteomes" id="UP000004030"/>
    </source>
</evidence>
<feature type="transmembrane region" description="Helical" evidence="1">
    <location>
        <begin position="6"/>
        <end position="29"/>
    </location>
</feature>
<evidence type="ECO:0000313" key="2">
    <source>
        <dbReference type="EMBL" id="EHJ62161.1"/>
    </source>
</evidence>
<name>G6E8T7_9SPHN</name>
<evidence type="ECO:0000256" key="1">
    <source>
        <dbReference type="SAM" id="Phobius"/>
    </source>
</evidence>
<dbReference type="OrthoDB" id="9934816at2"/>
<reference evidence="2 3" key="1">
    <citation type="journal article" date="2012" name="J. Bacteriol.">
        <title>Genome sequence of benzo(a)pyrene-degrading bacterium Novosphingobium pentaromativorans US6-1.</title>
        <authorList>
            <person name="Luo Y.R."/>
            <person name="Kang S.G."/>
            <person name="Kim S.J."/>
            <person name="Kim M.R."/>
            <person name="Li N."/>
            <person name="Lee J.H."/>
            <person name="Kwon K.K."/>
        </authorList>
    </citation>
    <scope>NUCLEOTIDE SEQUENCE [LARGE SCALE GENOMIC DNA]</scope>
    <source>
        <strain evidence="2 3">US6-1</strain>
    </source>
</reference>
<organism evidence="2 3">
    <name type="scientific">Novosphingobium pentaromativorans US6-1</name>
    <dbReference type="NCBI Taxonomy" id="1088721"/>
    <lineage>
        <taxon>Bacteria</taxon>
        <taxon>Pseudomonadati</taxon>
        <taxon>Pseudomonadota</taxon>
        <taxon>Alphaproteobacteria</taxon>
        <taxon>Sphingomonadales</taxon>
        <taxon>Sphingomonadaceae</taxon>
        <taxon>Novosphingobium</taxon>
    </lineage>
</organism>
<proteinExistence type="predicted"/>
<comment type="caution">
    <text evidence="2">The sequence shown here is derived from an EMBL/GenBank/DDBJ whole genome shotgun (WGS) entry which is preliminary data.</text>
</comment>
<keyword evidence="1" id="KW-0812">Transmembrane</keyword>
<dbReference type="EMBL" id="AGFM01000009">
    <property type="protein sequence ID" value="EHJ62161.1"/>
    <property type="molecule type" value="Genomic_DNA"/>
</dbReference>
<dbReference type="AlphaFoldDB" id="G6E8T7"/>
<dbReference type="PATRIC" id="fig|1088721.3.peg.749"/>
<sequence>MTFLAAIIIALLILAAVYCGGMWAWIAYIAVKDRARFMADELIEFERQTFHLGLCFILAIGFLGLITGAR</sequence>